<dbReference type="PROSITE" id="PS50263">
    <property type="entry name" value="CN_HYDROLASE"/>
    <property type="match status" value="1"/>
</dbReference>
<proteinExistence type="inferred from homology"/>
<organism evidence="3 4">
    <name type="scientific">Mycolicibacterium brisbanense</name>
    <dbReference type="NCBI Taxonomy" id="146020"/>
    <lineage>
        <taxon>Bacteria</taxon>
        <taxon>Bacillati</taxon>
        <taxon>Actinomycetota</taxon>
        <taxon>Actinomycetes</taxon>
        <taxon>Mycobacteriales</taxon>
        <taxon>Mycobacteriaceae</taxon>
        <taxon>Mycolicibacterium</taxon>
    </lineage>
</organism>
<name>A0A117I559_9MYCO</name>
<comment type="caution">
    <text evidence="3">The sequence shown here is derived from an EMBL/GenBank/DDBJ whole genome shotgun (WGS) entry which is preliminary data.</text>
</comment>
<dbReference type="GO" id="GO:0016746">
    <property type="term" value="F:acyltransferase activity"/>
    <property type="evidence" value="ECO:0007669"/>
    <property type="project" value="UniProtKB-KW"/>
</dbReference>
<dbReference type="STRING" id="146020.RMCB_1986"/>
<evidence type="ECO:0000313" key="3">
    <source>
        <dbReference type="EMBL" id="GAS87890.1"/>
    </source>
</evidence>
<dbReference type="AlphaFoldDB" id="A0A117I559"/>
<evidence type="ECO:0000259" key="2">
    <source>
        <dbReference type="PROSITE" id="PS50263"/>
    </source>
</evidence>
<comment type="similarity">
    <text evidence="1">Belongs to the carbon-nitrogen hydrolase superfamily. NIT1/NIT2 family.</text>
</comment>
<reference evidence="4" key="1">
    <citation type="journal article" date="2016" name="Genome Announc.">
        <title>Draft Genome Sequences of Five Rapidly Growing Mycobacterium Species, M. thermoresistibile, M. fortuitum subsp. acetamidolyticum, M. canariasense, M. brisbanense, and M. novocastrense.</title>
        <authorList>
            <person name="Katahira K."/>
            <person name="Ogura Y."/>
            <person name="Gotoh Y."/>
            <person name="Hayashi T."/>
        </authorList>
    </citation>
    <scope>NUCLEOTIDE SEQUENCE [LARGE SCALE GENOMIC DNA]</scope>
    <source>
        <strain evidence="4">JCM15654</strain>
    </source>
</reference>
<dbReference type="EMBL" id="BCSX01000020">
    <property type="protein sequence ID" value="GAS87890.1"/>
    <property type="molecule type" value="Genomic_DNA"/>
</dbReference>
<keyword evidence="4" id="KW-1185">Reference proteome</keyword>
<dbReference type="Proteomes" id="UP000069620">
    <property type="component" value="Unassembled WGS sequence"/>
</dbReference>
<gene>
    <name evidence="3" type="ORF">RMCB_1986</name>
</gene>
<keyword evidence="3" id="KW-0012">Acyltransferase</keyword>
<evidence type="ECO:0000313" key="4">
    <source>
        <dbReference type="Proteomes" id="UP000069620"/>
    </source>
</evidence>
<accession>A0A117I559</accession>
<dbReference type="PANTHER" id="PTHR23088">
    <property type="entry name" value="NITRILASE-RELATED"/>
    <property type="match status" value="1"/>
</dbReference>
<dbReference type="CDD" id="cd07197">
    <property type="entry name" value="nitrilase"/>
    <property type="match status" value="1"/>
</dbReference>
<dbReference type="InterPro" id="IPR003010">
    <property type="entry name" value="C-N_Hydrolase"/>
</dbReference>
<dbReference type="Pfam" id="PF00795">
    <property type="entry name" value="CN_hydrolase"/>
    <property type="match status" value="1"/>
</dbReference>
<dbReference type="RefSeq" id="WP_062828648.1">
    <property type="nucleotide sequence ID" value="NZ_BCSX01000020.1"/>
</dbReference>
<dbReference type="InterPro" id="IPR036526">
    <property type="entry name" value="C-N_Hydrolase_sf"/>
</dbReference>
<feature type="domain" description="CN hydrolase" evidence="2">
    <location>
        <begin position="5"/>
        <end position="247"/>
    </location>
</feature>
<dbReference type="PANTHER" id="PTHR23088:SF27">
    <property type="entry name" value="DEAMINATED GLUTATHIONE AMIDASE"/>
    <property type="match status" value="1"/>
</dbReference>
<reference evidence="4" key="2">
    <citation type="submission" date="2016-02" db="EMBL/GenBank/DDBJ databases">
        <title>Draft genome sequence of five rapidly growing Mycobacterium species.</title>
        <authorList>
            <person name="Katahira K."/>
            <person name="Gotou Y."/>
            <person name="Iida K."/>
            <person name="Ogura Y."/>
            <person name="Hayashi T."/>
        </authorList>
    </citation>
    <scope>NUCLEOTIDE SEQUENCE [LARGE SCALE GENOMIC DNA]</scope>
    <source>
        <strain evidence="4">JCM15654</strain>
    </source>
</reference>
<evidence type="ECO:0000256" key="1">
    <source>
        <dbReference type="ARBA" id="ARBA00010613"/>
    </source>
</evidence>
<dbReference type="Gene3D" id="3.60.110.10">
    <property type="entry name" value="Carbon-nitrogen hydrolase"/>
    <property type="match status" value="1"/>
</dbReference>
<keyword evidence="3" id="KW-0808">Transferase</keyword>
<sequence>MAGACTVGIAQWLPACNEPEQNLRDALSLIGRLADRGCELVVLPELWPCGYDPTTLARDAPAAAEPLEGPRGQALSAAAAEAGVWLFAGTVPECDGDRLYNTAVVYGPTGRLAAAHRKVHLYTPLGEEQVFSAGQAPTVVDVDGVGIVGLSICFDGDHPAYARRLHQLGARIVVQPAAYETAAQTWWDVLYPANALVNGQWWVMANQCGGQLLGKSKVIGPHGITVAQAGGVDEADSTELLVVTVDFDAGIAEADQTSAALWTDAAVRGYAAPKST</sequence>
<dbReference type="OrthoDB" id="9811121at2"/>
<protein>
    <submittedName>
        <fullName evidence="3">Nitrilase/cyanide hydratase and apolipoprotein N-acyltransferase</fullName>
    </submittedName>
</protein>
<dbReference type="SUPFAM" id="SSF56317">
    <property type="entry name" value="Carbon-nitrogen hydrolase"/>
    <property type="match status" value="1"/>
</dbReference>
<keyword evidence="3" id="KW-0449">Lipoprotein</keyword>